<dbReference type="InterPro" id="IPR002557">
    <property type="entry name" value="Chitin-bd_dom"/>
</dbReference>
<dbReference type="SUPFAM" id="SSF57625">
    <property type="entry name" value="Invertebrate chitin-binding proteins"/>
    <property type="match status" value="1"/>
</dbReference>
<protein>
    <submittedName>
        <fullName evidence="2">ORF-13</fullName>
    </submittedName>
</protein>
<keyword evidence="3" id="KW-1185">Reference proteome</keyword>
<proteinExistence type="predicted"/>
<dbReference type="Proteomes" id="UP000203996">
    <property type="component" value="Segment"/>
</dbReference>
<evidence type="ECO:0000313" key="2">
    <source>
        <dbReference type="EMBL" id="ANF29661.1"/>
    </source>
</evidence>
<organism evidence="2 3">
    <name type="scientific">Catopsilia pomona nucleopolyhedrovirus</name>
    <dbReference type="NCBI Taxonomy" id="1850906"/>
    <lineage>
        <taxon>Viruses</taxon>
        <taxon>Viruses incertae sedis</taxon>
        <taxon>Naldaviricetes</taxon>
        <taxon>Lefavirales</taxon>
        <taxon>Baculoviridae</taxon>
        <taxon>Alphabaculovirus</taxon>
        <taxon>Alphabaculovirus capomonae</taxon>
    </lineage>
</organism>
<dbReference type="EMBL" id="KU565883">
    <property type="protein sequence ID" value="ANF29661.1"/>
    <property type="molecule type" value="Genomic_DNA"/>
</dbReference>
<dbReference type="SMART" id="SM00494">
    <property type="entry name" value="ChtBD2"/>
    <property type="match status" value="1"/>
</dbReference>
<feature type="domain" description="Chitin-binding type-2" evidence="1">
    <location>
        <begin position="30"/>
        <end position="88"/>
    </location>
</feature>
<evidence type="ECO:0000313" key="3">
    <source>
        <dbReference type="Proteomes" id="UP000203996"/>
    </source>
</evidence>
<dbReference type="InterPro" id="IPR036508">
    <property type="entry name" value="Chitin-bd_dom_sf"/>
</dbReference>
<dbReference type="KEGG" id="vg:27924237"/>
<accession>A0A172WZ87</accession>
<gene>
    <name evidence="2" type="ORF">CapoNPV_013</name>
</gene>
<evidence type="ECO:0000259" key="1">
    <source>
        <dbReference type="SMART" id="SM00494"/>
    </source>
</evidence>
<dbReference type="GO" id="GO:0008061">
    <property type="term" value="F:chitin binding"/>
    <property type="evidence" value="ECO:0007669"/>
    <property type="project" value="InterPro"/>
</dbReference>
<reference evidence="2 3" key="1">
    <citation type="journal article" date="2016" name="PLoS ONE">
        <title>Genome Sequencing and Analysis of Catopsilia pomona nucleopolyhedrovirus: A Distinct Species in Group I Alphabaculovirus.</title>
        <authorList>
            <person name="Wang J."/>
            <person name="Zhu Z."/>
            <person name="Zhang L."/>
            <person name="Hou D."/>
            <person name="Wang M."/>
            <person name="Arif B."/>
            <person name="Kou Z."/>
            <person name="Wang H."/>
            <person name="Deng F."/>
            <person name="Hu Z."/>
        </authorList>
    </citation>
    <scope>NUCLEOTIDE SEQUENCE [LARGE SCALE GENOMIC DNA]</scope>
    <source>
        <strain evidence="2">416</strain>
    </source>
</reference>
<dbReference type="GeneID" id="27924237"/>
<dbReference type="RefSeq" id="YP_009255270.1">
    <property type="nucleotide sequence ID" value="NC_030240.1"/>
</dbReference>
<dbReference type="GO" id="GO:0005576">
    <property type="term" value="C:extracellular region"/>
    <property type="evidence" value="ECO:0007669"/>
    <property type="project" value="InterPro"/>
</dbReference>
<dbReference type="OrthoDB" id="24819at10239"/>
<sequence>MILLVLFLILIKVLIFKKMNQIHLDSHHNKICPKGYYGLNADPFDCTAYYMCPHKMQMFCELNHEFDLDTASCTPIVYNDPSSNGCTAHLYRNLLL</sequence>
<name>A0A172WZ87_9ABAC</name>